<dbReference type="GO" id="GO:0016746">
    <property type="term" value="F:acyltransferase activity"/>
    <property type="evidence" value="ECO:0007669"/>
    <property type="project" value="UniProtKB-KW"/>
</dbReference>
<protein>
    <submittedName>
        <fullName evidence="4">GNAT family N-acetyltransferase</fullName>
        <ecNumber evidence="4">2.3.1.-</ecNumber>
    </submittedName>
</protein>
<organism evidence="4 5">
    <name type="scientific">Microbacterium rhizosphaerae</name>
    <dbReference type="NCBI Taxonomy" id="1678237"/>
    <lineage>
        <taxon>Bacteria</taxon>
        <taxon>Bacillati</taxon>
        <taxon>Actinomycetota</taxon>
        <taxon>Actinomycetes</taxon>
        <taxon>Micrococcales</taxon>
        <taxon>Microbacteriaceae</taxon>
        <taxon>Microbacterium</taxon>
    </lineage>
</organism>
<dbReference type="InterPro" id="IPR000182">
    <property type="entry name" value="GNAT_dom"/>
</dbReference>
<evidence type="ECO:0000313" key="5">
    <source>
        <dbReference type="Proteomes" id="UP001323798"/>
    </source>
</evidence>
<keyword evidence="2 4" id="KW-0012">Acyltransferase</keyword>
<dbReference type="Pfam" id="PF00583">
    <property type="entry name" value="Acetyltransf_1"/>
    <property type="match status" value="1"/>
</dbReference>
<dbReference type="InterPro" id="IPR016181">
    <property type="entry name" value="Acyl_CoA_acyltransferase"/>
</dbReference>
<name>A0ABZ0SJ06_9MICO</name>
<dbReference type="EMBL" id="CP139368">
    <property type="protein sequence ID" value="WPR88039.1"/>
    <property type="molecule type" value="Genomic_DNA"/>
</dbReference>
<keyword evidence="5" id="KW-1185">Reference proteome</keyword>
<evidence type="ECO:0000259" key="3">
    <source>
        <dbReference type="PROSITE" id="PS51186"/>
    </source>
</evidence>
<dbReference type="Proteomes" id="UP001323798">
    <property type="component" value="Chromosome"/>
</dbReference>
<dbReference type="SUPFAM" id="SSF55729">
    <property type="entry name" value="Acyl-CoA N-acyltransferases (Nat)"/>
    <property type="match status" value="1"/>
</dbReference>
<evidence type="ECO:0000313" key="4">
    <source>
        <dbReference type="EMBL" id="WPR88039.1"/>
    </source>
</evidence>
<dbReference type="InterPro" id="IPR050832">
    <property type="entry name" value="Bact_Acetyltransf"/>
</dbReference>
<proteinExistence type="predicted"/>
<keyword evidence="1 4" id="KW-0808">Transferase</keyword>
<dbReference type="PROSITE" id="PS51186">
    <property type="entry name" value="GNAT"/>
    <property type="match status" value="1"/>
</dbReference>
<gene>
    <name evidence="4" type="ORF">SM116_09585</name>
</gene>
<accession>A0ABZ0SJ06</accession>
<dbReference type="PANTHER" id="PTHR43877:SF2">
    <property type="entry name" value="AMINOALKYLPHOSPHONATE N-ACETYLTRANSFERASE-RELATED"/>
    <property type="match status" value="1"/>
</dbReference>
<evidence type="ECO:0000256" key="1">
    <source>
        <dbReference type="ARBA" id="ARBA00022679"/>
    </source>
</evidence>
<dbReference type="Gene3D" id="3.40.630.30">
    <property type="match status" value="1"/>
</dbReference>
<feature type="domain" description="N-acetyltransferase" evidence="3">
    <location>
        <begin position="19"/>
        <end position="182"/>
    </location>
</feature>
<evidence type="ECO:0000256" key="2">
    <source>
        <dbReference type="ARBA" id="ARBA00023315"/>
    </source>
</evidence>
<dbReference type="EC" id="2.3.1.-" evidence="4"/>
<reference evidence="4 5" key="1">
    <citation type="submission" date="2023-11" db="EMBL/GenBank/DDBJ databases">
        <title>Genome sequence of Microbacterium rhizosphaerae KACC 19337.</title>
        <authorList>
            <person name="Choi H."/>
            <person name="Kim S."/>
            <person name="Kim Y."/>
            <person name="Kwon S.-W."/>
            <person name="Heo J."/>
        </authorList>
    </citation>
    <scope>NUCLEOTIDE SEQUENCE [LARGE SCALE GENOMIC DNA]</scope>
    <source>
        <strain evidence="4 5">KACC 19337</strain>
    </source>
</reference>
<sequence length="189" mass="20461">MTGRSSVRRILASEWRDVRALRIEAVADPDAAIAFLESPAQVAAHSDEFWRERTRRAADSADSAQFVAIDQDADAPAWVGSLSVLIRKPGIIDHLGHTVRTERADVVGVYVRPSHRGDGTIDRLFAAAAAWAHAEGARILSLDVHADNLRAQGAYRRAGFAPTGETFTGTIGPELVMTRLLPAEDRAQG</sequence>
<dbReference type="PANTHER" id="PTHR43877">
    <property type="entry name" value="AMINOALKYLPHOSPHONATE N-ACETYLTRANSFERASE-RELATED-RELATED"/>
    <property type="match status" value="1"/>
</dbReference>
<dbReference type="RefSeq" id="WP_320940761.1">
    <property type="nucleotide sequence ID" value="NZ_BAABEU010000010.1"/>
</dbReference>